<gene>
    <name evidence="1" type="ORF">DFH08DRAFT_104169</name>
</gene>
<keyword evidence="2" id="KW-1185">Reference proteome</keyword>
<name>A0AAD6YXL5_9AGAR</name>
<dbReference type="EMBL" id="JARIHO010000139">
    <property type="protein sequence ID" value="KAJ7301286.1"/>
    <property type="molecule type" value="Genomic_DNA"/>
</dbReference>
<dbReference type="Proteomes" id="UP001218218">
    <property type="component" value="Unassembled WGS sequence"/>
</dbReference>
<proteinExistence type="predicted"/>
<protein>
    <submittedName>
        <fullName evidence="1">Uncharacterized protein</fullName>
    </submittedName>
</protein>
<evidence type="ECO:0000313" key="1">
    <source>
        <dbReference type="EMBL" id="KAJ7301286.1"/>
    </source>
</evidence>
<comment type="caution">
    <text evidence="1">The sequence shown here is derived from an EMBL/GenBank/DDBJ whole genome shotgun (WGS) entry which is preliminary data.</text>
</comment>
<accession>A0AAD6YXL5</accession>
<organism evidence="1 2">
    <name type="scientific">Mycena albidolilacea</name>
    <dbReference type="NCBI Taxonomy" id="1033008"/>
    <lineage>
        <taxon>Eukaryota</taxon>
        <taxon>Fungi</taxon>
        <taxon>Dikarya</taxon>
        <taxon>Basidiomycota</taxon>
        <taxon>Agaricomycotina</taxon>
        <taxon>Agaricomycetes</taxon>
        <taxon>Agaricomycetidae</taxon>
        <taxon>Agaricales</taxon>
        <taxon>Marasmiineae</taxon>
        <taxon>Mycenaceae</taxon>
        <taxon>Mycena</taxon>
    </lineage>
</organism>
<sequence length="198" mass="21883">MYRHPLTQRSISPHGSASTSMQLGAEWIEEKAAGVGRIHVPMRPPNACVPIAPHRSVTSASLAPQANDLVFERPGGTCSAQMRIRISSRMRLGTRAVLPFSEYHSPIRRLSRTGGNAPTAILSDRPFPSNSTLASGIWPSDPFSDRRCLYARRSLPPRRSVMYEMHCNYQKCPPPMPAFCSCTTRNAMCSRVLDAPYA</sequence>
<dbReference type="AlphaFoldDB" id="A0AAD6YXL5"/>
<evidence type="ECO:0000313" key="2">
    <source>
        <dbReference type="Proteomes" id="UP001218218"/>
    </source>
</evidence>
<reference evidence="1" key="1">
    <citation type="submission" date="2023-03" db="EMBL/GenBank/DDBJ databases">
        <title>Massive genome expansion in bonnet fungi (Mycena s.s.) driven by repeated elements and novel gene families across ecological guilds.</title>
        <authorList>
            <consortium name="Lawrence Berkeley National Laboratory"/>
            <person name="Harder C.B."/>
            <person name="Miyauchi S."/>
            <person name="Viragh M."/>
            <person name="Kuo A."/>
            <person name="Thoen E."/>
            <person name="Andreopoulos B."/>
            <person name="Lu D."/>
            <person name="Skrede I."/>
            <person name="Drula E."/>
            <person name="Henrissat B."/>
            <person name="Morin E."/>
            <person name="Kohler A."/>
            <person name="Barry K."/>
            <person name="LaButti K."/>
            <person name="Morin E."/>
            <person name="Salamov A."/>
            <person name="Lipzen A."/>
            <person name="Mereny Z."/>
            <person name="Hegedus B."/>
            <person name="Baldrian P."/>
            <person name="Stursova M."/>
            <person name="Weitz H."/>
            <person name="Taylor A."/>
            <person name="Grigoriev I.V."/>
            <person name="Nagy L.G."/>
            <person name="Martin F."/>
            <person name="Kauserud H."/>
        </authorList>
    </citation>
    <scope>NUCLEOTIDE SEQUENCE</scope>
    <source>
        <strain evidence="1">CBHHK002</strain>
    </source>
</reference>